<evidence type="ECO:0000256" key="5">
    <source>
        <dbReference type="ARBA" id="ARBA00022801"/>
    </source>
</evidence>
<dbReference type="InterPro" id="IPR000560">
    <property type="entry name" value="His_Pase_clade-2"/>
</dbReference>
<keyword evidence="4 9" id="KW-0732">Signal</keyword>
<name>A0A7R6S6E8_ERISI</name>
<comment type="similarity">
    <text evidence="2">Belongs to the histidine acid phosphatase family.</text>
</comment>
<keyword evidence="7" id="KW-0325">Glycoprotein</keyword>
<keyword evidence="5" id="KW-0378">Hydrolase</keyword>
<dbReference type="OrthoDB" id="10257284at2759"/>
<evidence type="ECO:0000256" key="4">
    <source>
        <dbReference type="ARBA" id="ARBA00022729"/>
    </source>
</evidence>
<feature type="signal peptide" evidence="9">
    <location>
        <begin position="1"/>
        <end position="24"/>
    </location>
</feature>
<dbReference type="PANTHER" id="PTHR11567">
    <property type="entry name" value="ACID PHOSPHATASE-RELATED"/>
    <property type="match status" value="1"/>
</dbReference>
<dbReference type="InterPro" id="IPR029033">
    <property type="entry name" value="His_PPase_superfam"/>
</dbReference>
<evidence type="ECO:0000256" key="7">
    <source>
        <dbReference type="ARBA" id="ARBA00023180"/>
    </source>
</evidence>
<dbReference type="InterPro" id="IPR050645">
    <property type="entry name" value="Histidine_acid_phosphatase"/>
</dbReference>
<feature type="transmembrane region" description="Helical" evidence="8">
    <location>
        <begin position="380"/>
        <end position="403"/>
    </location>
</feature>
<evidence type="ECO:0000256" key="1">
    <source>
        <dbReference type="ARBA" id="ARBA00000032"/>
    </source>
</evidence>
<evidence type="ECO:0000256" key="2">
    <source>
        <dbReference type="ARBA" id="ARBA00005375"/>
    </source>
</evidence>
<dbReference type="EC" id="3.1.3.2" evidence="3"/>
<evidence type="ECO:0000313" key="10">
    <source>
        <dbReference type="EMBL" id="AYU71113.1"/>
    </source>
</evidence>
<organism evidence="10">
    <name type="scientific">Eriocheir sinensis</name>
    <name type="common">Chinese mitten crab</name>
    <dbReference type="NCBI Taxonomy" id="95602"/>
    <lineage>
        <taxon>Eukaryota</taxon>
        <taxon>Metazoa</taxon>
        <taxon>Ecdysozoa</taxon>
        <taxon>Arthropoda</taxon>
        <taxon>Crustacea</taxon>
        <taxon>Multicrustacea</taxon>
        <taxon>Malacostraca</taxon>
        <taxon>Eumalacostraca</taxon>
        <taxon>Eucarida</taxon>
        <taxon>Decapoda</taxon>
        <taxon>Pleocyemata</taxon>
        <taxon>Brachyura</taxon>
        <taxon>Eubrachyura</taxon>
        <taxon>Grapsoidea</taxon>
        <taxon>Varunidae</taxon>
        <taxon>Eriocheir</taxon>
    </lineage>
</organism>
<keyword evidence="6" id="KW-1015">Disulfide bond</keyword>
<keyword evidence="8" id="KW-0472">Membrane</keyword>
<evidence type="ECO:0000256" key="9">
    <source>
        <dbReference type="SAM" id="SignalP"/>
    </source>
</evidence>
<evidence type="ECO:0000256" key="6">
    <source>
        <dbReference type="ARBA" id="ARBA00023157"/>
    </source>
</evidence>
<evidence type="ECO:0000256" key="3">
    <source>
        <dbReference type="ARBA" id="ARBA00012646"/>
    </source>
</evidence>
<evidence type="ECO:0000256" key="8">
    <source>
        <dbReference type="SAM" id="Phobius"/>
    </source>
</evidence>
<protein>
    <recommendedName>
        <fullName evidence="3">acid phosphatase</fullName>
        <ecNumber evidence="3">3.1.3.2</ecNumber>
    </recommendedName>
</protein>
<dbReference type="SUPFAM" id="SSF53254">
    <property type="entry name" value="Phosphoglycerate mutase-like"/>
    <property type="match status" value="1"/>
</dbReference>
<keyword evidence="8" id="KW-1133">Transmembrane helix</keyword>
<dbReference type="CDD" id="cd07061">
    <property type="entry name" value="HP_HAP_like"/>
    <property type="match status" value="1"/>
</dbReference>
<dbReference type="AlphaFoldDB" id="A0A7R6S6E8"/>
<dbReference type="EMBL" id="MH020178">
    <property type="protein sequence ID" value="AYU71113.1"/>
    <property type="molecule type" value="mRNA"/>
</dbReference>
<proteinExistence type="evidence at transcript level"/>
<dbReference type="PANTHER" id="PTHR11567:SF211">
    <property type="entry name" value="PROSTATIC ACID PHOSPHATASE"/>
    <property type="match status" value="1"/>
</dbReference>
<keyword evidence="8" id="KW-0812">Transmembrane</keyword>
<comment type="catalytic activity">
    <reaction evidence="1">
        <text>a phosphate monoester + H2O = an alcohol + phosphate</text>
        <dbReference type="Rhea" id="RHEA:15017"/>
        <dbReference type="ChEBI" id="CHEBI:15377"/>
        <dbReference type="ChEBI" id="CHEBI:30879"/>
        <dbReference type="ChEBI" id="CHEBI:43474"/>
        <dbReference type="ChEBI" id="CHEBI:67140"/>
        <dbReference type="EC" id="3.1.3.2"/>
    </reaction>
</comment>
<reference evidence="10" key="1">
    <citation type="submission" date="2018-03" db="EMBL/GenBank/DDBJ databases">
        <title>Chinese mitten crab Eriocheir sinensis LPAP1.</title>
        <authorList>
            <person name="Li Q."/>
            <person name="Wu X."/>
            <person name="Cheng Y."/>
        </authorList>
    </citation>
    <scope>NUCLEOTIDE SEQUENCE</scope>
</reference>
<sequence length="422" mass="47403">MTPSPSFLLLLLLLLSLQGQPAQAEEEDTTLELVQMLYRHGDRSPILMYPTDPHKNVSALWPAGLGQLTKRGKVMQYGLGRWLRNRYEALVGPAWVPGELNVLSTDVDRTLMSAACNLASFYYPKEPNERFEADLPWVPTPIHTVPAAYDKLLSVDEACPRVFLEEKRVQELPEVKKVIEANQDLFKFVTEKSGVTVDNVTTLSYLFDTLYIESLYNLTLPNWAKEVHDRMKEINNFSFKLMAYTQELKRLRAGPLIKEFGHNMKVRTAGNASQTKMFMYSGHDKTVASLLEGLGVFNGVAPPYIATVLVELHRVNDQHYVKMYYCNDTAMTEAPHPLILPGCSERCPLDKWLALTASVVPQNMDKECHSPSPFDLPLNALAATSAAIALGVLLLILVTYNLITRHHQKSHFAYQAVPSSSP</sequence>
<feature type="chain" id="PRO_5030990607" description="acid phosphatase" evidence="9">
    <location>
        <begin position="25"/>
        <end position="422"/>
    </location>
</feature>
<dbReference type="GO" id="GO:0003993">
    <property type="term" value="F:acid phosphatase activity"/>
    <property type="evidence" value="ECO:0007669"/>
    <property type="project" value="UniProtKB-EC"/>
</dbReference>
<dbReference type="PROSITE" id="PS00616">
    <property type="entry name" value="HIS_ACID_PHOSPHAT_1"/>
    <property type="match status" value="1"/>
</dbReference>
<dbReference type="Pfam" id="PF00328">
    <property type="entry name" value="His_Phos_2"/>
    <property type="match status" value="1"/>
</dbReference>
<dbReference type="InterPro" id="IPR033379">
    <property type="entry name" value="Acid_Pase_AS"/>
</dbReference>
<dbReference type="Gene3D" id="3.40.50.1240">
    <property type="entry name" value="Phosphoglycerate mutase-like"/>
    <property type="match status" value="1"/>
</dbReference>
<accession>A0A7R6S6E8</accession>